<dbReference type="Pfam" id="PF12804">
    <property type="entry name" value="NTP_transf_3"/>
    <property type="match status" value="1"/>
</dbReference>
<dbReference type="InterPro" id="IPR029044">
    <property type="entry name" value="Nucleotide-diphossugar_trans"/>
</dbReference>
<dbReference type="Proteomes" id="UP000242687">
    <property type="component" value="Unassembled WGS sequence"/>
</dbReference>
<feature type="domain" description="MobA-like NTP transferase" evidence="1">
    <location>
        <begin position="5"/>
        <end position="164"/>
    </location>
</feature>
<evidence type="ECO:0000313" key="3">
    <source>
        <dbReference type="Proteomes" id="UP000242687"/>
    </source>
</evidence>
<keyword evidence="3" id="KW-1185">Reference proteome</keyword>
<dbReference type="EMBL" id="PGFJ01000001">
    <property type="protein sequence ID" value="PJJ84977.1"/>
    <property type="molecule type" value="Genomic_DNA"/>
</dbReference>
<comment type="caution">
    <text evidence="2">The sequence shown here is derived from an EMBL/GenBank/DDBJ whole genome shotgun (WGS) entry which is preliminary data.</text>
</comment>
<evidence type="ECO:0000259" key="1">
    <source>
        <dbReference type="Pfam" id="PF12804"/>
    </source>
</evidence>
<name>A0A2H9VVY7_9SPHI</name>
<dbReference type="PANTHER" id="PTHR43777">
    <property type="entry name" value="MOLYBDENUM COFACTOR CYTIDYLYLTRANSFERASE"/>
    <property type="match status" value="1"/>
</dbReference>
<reference evidence="2 3" key="1">
    <citation type="submission" date="2017-11" db="EMBL/GenBank/DDBJ databases">
        <title>Genomic Encyclopedia of Archaeal and Bacterial Type Strains, Phase II (KMG-II): From Individual Species to Whole Genera.</title>
        <authorList>
            <person name="Goeker M."/>
        </authorList>
    </citation>
    <scope>NUCLEOTIDE SEQUENCE [LARGE SCALE GENOMIC DNA]</scope>
    <source>
        <strain evidence="2 3">DSM 28175</strain>
    </source>
</reference>
<keyword evidence="2" id="KW-0808">Transferase</keyword>
<dbReference type="OrthoDB" id="9779263at2"/>
<dbReference type="AlphaFoldDB" id="A0A2H9VVY7"/>
<dbReference type="RefSeq" id="WP_100341135.1">
    <property type="nucleotide sequence ID" value="NZ_PGFJ01000001.1"/>
</dbReference>
<protein>
    <submittedName>
        <fullName evidence="2">Molybdenum cofactor cytidylyltransferase</fullName>
    </submittedName>
</protein>
<dbReference type="Gene3D" id="3.90.550.10">
    <property type="entry name" value="Spore Coat Polysaccharide Biosynthesis Protein SpsA, Chain A"/>
    <property type="match status" value="1"/>
</dbReference>
<accession>A0A2H9VVY7</accession>
<organism evidence="2 3">
    <name type="scientific">Mucilaginibacter auburnensis</name>
    <dbReference type="NCBI Taxonomy" id="1457233"/>
    <lineage>
        <taxon>Bacteria</taxon>
        <taxon>Pseudomonadati</taxon>
        <taxon>Bacteroidota</taxon>
        <taxon>Sphingobacteriia</taxon>
        <taxon>Sphingobacteriales</taxon>
        <taxon>Sphingobacteriaceae</taxon>
        <taxon>Mucilaginibacter</taxon>
    </lineage>
</organism>
<dbReference type="InterPro" id="IPR025877">
    <property type="entry name" value="MobA-like_NTP_Trfase"/>
</dbReference>
<gene>
    <name evidence="2" type="ORF">CLV57_1999</name>
</gene>
<dbReference type="PANTHER" id="PTHR43777:SF1">
    <property type="entry name" value="MOLYBDENUM COFACTOR CYTIDYLYLTRANSFERASE"/>
    <property type="match status" value="1"/>
</dbReference>
<proteinExistence type="predicted"/>
<dbReference type="GO" id="GO:0016779">
    <property type="term" value="F:nucleotidyltransferase activity"/>
    <property type="evidence" value="ECO:0007669"/>
    <property type="project" value="UniProtKB-KW"/>
</dbReference>
<sequence length="193" mass="21208">MTGIIILAAGASSRMGSAKQNLLYRGQTLLQAAISKALQCDCEIVSVVLGANAAEIVPTLIGLPIKTFFNERWKDGMGSSIAYGVKELLIIHPNLDSVLFLLTDQPFISADHINKLIEHRQQGQIVTSAYNNTLGPPILFDKVYFSELMEIKGSEGAKKLINKYLNKVLPYPFEAGAFDVDTPEDYERLAGKY</sequence>
<dbReference type="SUPFAM" id="SSF53448">
    <property type="entry name" value="Nucleotide-diphospho-sugar transferases"/>
    <property type="match status" value="1"/>
</dbReference>
<keyword evidence="2" id="KW-0548">Nucleotidyltransferase</keyword>
<evidence type="ECO:0000313" key="2">
    <source>
        <dbReference type="EMBL" id="PJJ84977.1"/>
    </source>
</evidence>
<dbReference type="CDD" id="cd04182">
    <property type="entry name" value="GT_2_like_f"/>
    <property type="match status" value="1"/>
</dbReference>